<sequence>MVKNETLGKLRSGFELIIEGEGDTSVSRSEEEMDELVGEDGGGTNSVAGSNIVVCLGTKQNSLGPKIFVVCAVNCDYKWWKKGQQGREVDSKTTVFEMIVATCYPAGSCTSNATIV</sequence>
<dbReference type="AlphaFoldDB" id="A0A371I4Z6"/>
<dbReference type="EMBL" id="QJKJ01000908">
    <property type="protein sequence ID" value="RDY10112.1"/>
    <property type="molecule type" value="Genomic_DNA"/>
</dbReference>
<reference evidence="2" key="1">
    <citation type="submission" date="2018-05" db="EMBL/GenBank/DDBJ databases">
        <title>Draft genome of Mucuna pruriens seed.</title>
        <authorList>
            <person name="Nnadi N.E."/>
            <person name="Vos R."/>
            <person name="Hasami M.H."/>
            <person name="Devisetty U.K."/>
            <person name="Aguiy J.C."/>
        </authorList>
    </citation>
    <scope>NUCLEOTIDE SEQUENCE [LARGE SCALE GENOMIC DNA]</scope>
    <source>
        <strain evidence="2">JCA_2017</strain>
    </source>
</reference>
<comment type="caution">
    <text evidence="2">The sequence shown here is derived from an EMBL/GenBank/DDBJ whole genome shotgun (WGS) entry which is preliminary data.</text>
</comment>
<gene>
    <name evidence="2" type="ORF">CR513_05425</name>
</gene>
<organism evidence="2 3">
    <name type="scientific">Mucuna pruriens</name>
    <name type="common">Velvet bean</name>
    <name type="synonym">Dolichos pruriens</name>
    <dbReference type="NCBI Taxonomy" id="157652"/>
    <lineage>
        <taxon>Eukaryota</taxon>
        <taxon>Viridiplantae</taxon>
        <taxon>Streptophyta</taxon>
        <taxon>Embryophyta</taxon>
        <taxon>Tracheophyta</taxon>
        <taxon>Spermatophyta</taxon>
        <taxon>Magnoliopsida</taxon>
        <taxon>eudicotyledons</taxon>
        <taxon>Gunneridae</taxon>
        <taxon>Pentapetalae</taxon>
        <taxon>rosids</taxon>
        <taxon>fabids</taxon>
        <taxon>Fabales</taxon>
        <taxon>Fabaceae</taxon>
        <taxon>Papilionoideae</taxon>
        <taxon>50 kb inversion clade</taxon>
        <taxon>NPAAA clade</taxon>
        <taxon>indigoferoid/millettioid clade</taxon>
        <taxon>Phaseoleae</taxon>
        <taxon>Mucuna</taxon>
    </lineage>
</organism>
<dbReference type="Proteomes" id="UP000257109">
    <property type="component" value="Unassembled WGS sequence"/>
</dbReference>
<evidence type="ECO:0000256" key="1">
    <source>
        <dbReference type="SAM" id="MobiDB-lite"/>
    </source>
</evidence>
<evidence type="ECO:0000313" key="2">
    <source>
        <dbReference type="EMBL" id="RDY10112.1"/>
    </source>
</evidence>
<feature type="non-terminal residue" evidence="2">
    <location>
        <position position="1"/>
    </location>
</feature>
<name>A0A371I4Z6_MUCPR</name>
<evidence type="ECO:0000313" key="3">
    <source>
        <dbReference type="Proteomes" id="UP000257109"/>
    </source>
</evidence>
<keyword evidence="3" id="KW-1185">Reference proteome</keyword>
<proteinExistence type="predicted"/>
<accession>A0A371I4Z6</accession>
<feature type="region of interest" description="Disordered" evidence="1">
    <location>
        <begin position="22"/>
        <end position="43"/>
    </location>
</feature>
<protein>
    <submittedName>
        <fullName evidence="2">Uncharacterized protein</fullName>
    </submittedName>
</protein>